<name>A0A853AQQ2_9PSEU</name>
<dbReference type="AlphaFoldDB" id="A0A853AQQ2"/>
<sequence>MSGVRTTRVPVWAPHPGRDGQVVRASAEVSWQRGDGGVRVCATGPWHPVQVSAPDVFRAFWGVRHELPRVTFFAQGARVDAWHGTAQHPCDIDQTVLCPRFGWPPDPAPVPVLAALPERDAGLLAPSCELHLLYRREWAGEVPPGGLTWTAFRDHLRSQRG</sequence>
<proteinExistence type="predicted"/>
<dbReference type="EMBL" id="JACCFJ010000001">
    <property type="protein sequence ID" value="NYI83141.1"/>
    <property type="molecule type" value="Genomic_DNA"/>
</dbReference>
<reference evidence="1 2" key="1">
    <citation type="submission" date="2020-07" db="EMBL/GenBank/DDBJ databases">
        <title>Sequencing the genomes of 1000 actinobacteria strains.</title>
        <authorList>
            <person name="Klenk H.-P."/>
        </authorList>
    </citation>
    <scope>NUCLEOTIDE SEQUENCE [LARGE SCALE GENOMIC DNA]</scope>
    <source>
        <strain evidence="1 2">DSM 44065</strain>
    </source>
</reference>
<comment type="caution">
    <text evidence="1">The sequence shown here is derived from an EMBL/GenBank/DDBJ whole genome shotgun (WGS) entry which is preliminary data.</text>
</comment>
<dbReference type="RefSeq" id="WP_179719412.1">
    <property type="nucleotide sequence ID" value="NZ_BAABFH010000001.1"/>
</dbReference>
<dbReference type="Proteomes" id="UP000587002">
    <property type="component" value="Unassembled WGS sequence"/>
</dbReference>
<keyword evidence="2" id="KW-1185">Reference proteome</keyword>
<protein>
    <submittedName>
        <fullName evidence="1">Uncharacterized protein</fullName>
    </submittedName>
</protein>
<evidence type="ECO:0000313" key="1">
    <source>
        <dbReference type="EMBL" id="NYI83141.1"/>
    </source>
</evidence>
<organism evidence="1 2">
    <name type="scientific">Saccharopolyspora hordei</name>
    <dbReference type="NCBI Taxonomy" id="1838"/>
    <lineage>
        <taxon>Bacteria</taxon>
        <taxon>Bacillati</taxon>
        <taxon>Actinomycetota</taxon>
        <taxon>Actinomycetes</taxon>
        <taxon>Pseudonocardiales</taxon>
        <taxon>Pseudonocardiaceae</taxon>
        <taxon>Saccharopolyspora</taxon>
    </lineage>
</organism>
<evidence type="ECO:0000313" key="2">
    <source>
        <dbReference type="Proteomes" id="UP000587002"/>
    </source>
</evidence>
<accession>A0A853AQQ2</accession>
<gene>
    <name evidence="1" type="ORF">HNR68_001771</name>
</gene>